<gene>
    <name evidence="2" type="ORF">R0G64_31620</name>
</gene>
<evidence type="ECO:0000256" key="1">
    <source>
        <dbReference type="SAM" id="MobiDB-lite"/>
    </source>
</evidence>
<dbReference type="Proteomes" id="UP001273935">
    <property type="component" value="Unassembled WGS sequence"/>
</dbReference>
<accession>A0ABU3Y1A3</accession>
<evidence type="ECO:0000313" key="2">
    <source>
        <dbReference type="EMBL" id="MDV3443938.1"/>
    </source>
</evidence>
<organism evidence="2 3">
    <name type="scientific">Metapseudomonas otitidis</name>
    <dbReference type="NCBI Taxonomy" id="319939"/>
    <lineage>
        <taxon>Bacteria</taxon>
        <taxon>Pseudomonadati</taxon>
        <taxon>Pseudomonadota</taxon>
        <taxon>Gammaproteobacteria</taxon>
        <taxon>Pseudomonadales</taxon>
        <taxon>Pseudomonadaceae</taxon>
        <taxon>Metapseudomonas</taxon>
    </lineage>
</organism>
<dbReference type="EMBL" id="JAWJUL010000419">
    <property type="protein sequence ID" value="MDV3443938.1"/>
    <property type="molecule type" value="Genomic_DNA"/>
</dbReference>
<evidence type="ECO:0000313" key="3">
    <source>
        <dbReference type="Proteomes" id="UP001273935"/>
    </source>
</evidence>
<sequence length="66" mass="6761">MSSLAWGASCTGSGRKTPFPLPTTLSLQRDAPVGTVLHDSGGWVGGGQASARCSGFGTFWLDLGFT</sequence>
<dbReference type="RefSeq" id="WP_317234881.1">
    <property type="nucleotide sequence ID" value="NZ_JAWJUL010000419.1"/>
</dbReference>
<feature type="region of interest" description="Disordered" evidence="1">
    <location>
        <begin position="1"/>
        <end position="22"/>
    </location>
</feature>
<name>A0ABU3Y1A3_9GAMM</name>
<reference evidence="2 3" key="1">
    <citation type="submission" date="2023-10" db="EMBL/GenBank/DDBJ databases">
        <title>Pseudomonas otitidis isolated from a paediatric patient with cystic fibrosis in Chile.</title>
        <authorList>
            <person name="Amsteins-Romero L."/>
            <person name="Opazo-Capurro A."/>
            <person name="Matus-Kohler M."/>
            <person name="Gonzalez-Rocha G."/>
        </authorList>
    </citation>
    <scope>NUCLEOTIDE SEQUENCE [LARGE SCALE GENOMIC DNA]</scope>
    <source>
        <strain evidence="2 3">P-714</strain>
    </source>
</reference>
<keyword evidence="3" id="KW-1185">Reference proteome</keyword>
<dbReference type="Gene3D" id="2.60.40.3310">
    <property type="match status" value="1"/>
</dbReference>
<protein>
    <submittedName>
        <fullName evidence="2">Uncharacterized protein</fullName>
    </submittedName>
</protein>
<comment type="caution">
    <text evidence="2">The sequence shown here is derived from an EMBL/GenBank/DDBJ whole genome shotgun (WGS) entry which is preliminary data.</text>
</comment>
<proteinExistence type="predicted"/>
<feature type="non-terminal residue" evidence="2">
    <location>
        <position position="66"/>
    </location>
</feature>